<protein>
    <submittedName>
        <fullName evidence="1">Uncharacterized protein</fullName>
    </submittedName>
</protein>
<dbReference type="Proteomes" id="UP000821845">
    <property type="component" value="Chromosome 8"/>
</dbReference>
<keyword evidence="2" id="KW-1185">Reference proteome</keyword>
<sequence>MASDVLGRRPVLLSAIALVILSGLGTCVVSSLPAYALLRCLSSAACSAIEVTSFILLFESTQPGPRAPYCALAICWPTLLAPIYVAALAAFIQNWVIFNLMVMLPSAFLLVTAFLVEESPHWLLVSLRFDDAERVAVYAARFNDEDTDRVRRRIDAIRHAALMNQPGSRAAPLLEAVKRSLAATVLCGGLAYRSCVLSMAWFTLYLIYYGGLATDSKTLSHDYEFAKWVVVAGNAPAMAVAYFVVKHHDRLAAVVRVMSTVSMALSLQSALVAFDLSLPLAMLIMWVKLLLNITYVVLCVHTVEMFPTEVRSVGFSGAYMWGRLGATSASAVKDLEDQLHGSIKALPLALSALCLSLSSLLLVTLSNEESADAAVMAMMWNDKRQKEPQR</sequence>
<name>A0ACB7RPK0_HYAAI</name>
<evidence type="ECO:0000313" key="2">
    <source>
        <dbReference type="Proteomes" id="UP000821845"/>
    </source>
</evidence>
<organism evidence="1 2">
    <name type="scientific">Hyalomma asiaticum</name>
    <name type="common">Tick</name>
    <dbReference type="NCBI Taxonomy" id="266040"/>
    <lineage>
        <taxon>Eukaryota</taxon>
        <taxon>Metazoa</taxon>
        <taxon>Ecdysozoa</taxon>
        <taxon>Arthropoda</taxon>
        <taxon>Chelicerata</taxon>
        <taxon>Arachnida</taxon>
        <taxon>Acari</taxon>
        <taxon>Parasitiformes</taxon>
        <taxon>Ixodida</taxon>
        <taxon>Ixodoidea</taxon>
        <taxon>Ixodidae</taxon>
        <taxon>Hyalomminae</taxon>
        <taxon>Hyalomma</taxon>
    </lineage>
</organism>
<reference evidence="1" key="1">
    <citation type="submission" date="2020-05" db="EMBL/GenBank/DDBJ databases">
        <title>Large-scale comparative analyses of tick genomes elucidate their genetic diversity and vector capacities.</title>
        <authorList>
            <person name="Jia N."/>
            <person name="Wang J."/>
            <person name="Shi W."/>
            <person name="Du L."/>
            <person name="Sun Y."/>
            <person name="Zhan W."/>
            <person name="Jiang J."/>
            <person name="Wang Q."/>
            <person name="Zhang B."/>
            <person name="Ji P."/>
            <person name="Sakyi L.B."/>
            <person name="Cui X."/>
            <person name="Yuan T."/>
            <person name="Jiang B."/>
            <person name="Yang W."/>
            <person name="Lam T.T.-Y."/>
            <person name="Chang Q."/>
            <person name="Ding S."/>
            <person name="Wang X."/>
            <person name="Zhu J."/>
            <person name="Ruan X."/>
            <person name="Zhao L."/>
            <person name="Wei J."/>
            <person name="Que T."/>
            <person name="Du C."/>
            <person name="Cheng J."/>
            <person name="Dai P."/>
            <person name="Han X."/>
            <person name="Huang E."/>
            <person name="Gao Y."/>
            <person name="Liu J."/>
            <person name="Shao H."/>
            <person name="Ye R."/>
            <person name="Li L."/>
            <person name="Wei W."/>
            <person name="Wang X."/>
            <person name="Wang C."/>
            <person name="Yang T."/>
            <person name="Huo Q."/>
            <person name="Li W."/>
            <person name="Guo W."/>
            <person name="Chen H."/>
            <person name="Zhou L."/>
            <person name="Ni X."/>
            <person name="Tian J."/>
            <person name="Zhou Y."/>
            <person name="Sheng Y."/>
            <person name="Liu T."/>
            <person name="Pan Y."/>
            <person name="Xia L."/>
            <person name="Li J."/>
            <person name="Zhao F."/>
            <person name="Cao W."/>
        </authorList>
    </citation>
    <scope>NUCLEOTIDE SEQUENCE</scope>
    <source>
        <strain evidence="1">Hyas-2018</strain>
    </source>
</reference>
<evidence type="ECO:0000313" key="1">
    <source>
        <dbReference type="EMBL" id="KAH6924415.1"/>
    </source>
</evidence>
<dbReference type="EMBL" id="CM023488">
    <property type="protein sequence ID" value="KAH6924415.1"/>
    <property type="molecule type" value="Genomic_DNA"/>
</dbReference>
<accession>A0ACB7RPK0</accession>
<gene>
    <name evidence="1" type="ORF">HPB50_017098</name>
</gene>
<comment type="caution">
    <text evidence="1">The sequence shown here is derived from an EMBL/GenBank/DDBJ whole genome shotgun (WGS) entry which is preliminary data.</text>
</comment>
<proteinExistence type="predicted"/>